<dbReference type="KEGG" id="tzo:THMIRHAT_13800"/>
<comment type="similarity">
    <text evidence="13">Belongs to the LpxK family.</text>
</comment>
<dbReference type="Pfam" id="PF02606">
    <property type="entry name" value="LpxK"/>
    <property type="match status" value="1"/>
</dbReference>
<reference evidence="15" key="1">
    <citation type="submission" date="2019-11" db="EMBL/GenBank/DDBJ databases">
        <title>Isolation and characterization of two novel species in the genus Thiomicrorhabdus.</title>
        <authorList>
            <person name="Mochizuki J."/>
            <person name="Kojima H."/>
            <person name="Fukui M."/>
        </authorList>
    </citation>
    <scope>NUCLEOTIDE SEQUENCE [LARGE SCALE GENOMIC DNA]</scope>
    <source>
        <strain evidence="15">AkT22</strain>
    </source>
</reference>
<dbReference type="GO" id="GO:0005886">
    <property type="term" value="C:plasma membrane"/>
    <property type="evidence" value="ECO:0007669"/>
    <property type="project" value="TreeGrafter"/>
</dbReference>
<dbReference type="EC" id="2.7.1.130" evidence="3 13"/>
<sequence length="338" mass="37966">MSWPRFWVKKQWQTWLLMPLGALVCRIAKHRLNKFKQQKLATSSNTLIIVVGNIVVGGSGKTPFIQWLVQQCQDLQLTVGIVSRGYGGQSKVWPLKVTTDSDPTLVGDEPLLLALTTGCPIAVSPKRPEAIEFLLNEQALDVIISDDGLQHFAMARDLEFVLIDAQRQLGNGLCLPAGPLREPQRRLQAVDFVVYNGASAAENWQMQLKPIGFRQVNNPNHFKSLDEFVHLYSKHTVTAMAGIGNPQRFFETLKKMGLSLLEMPLKDHQAFSKAIFDNLPSSENPIIMTQKDAVKCLEFAPDSAWYLEISPHCSDEFAMRVKETIQSIIARKQRTSKI</sequence>
<evidence type="ECO:0000256" key="7">
    <source>
        <dbReference type="ARBA" id="ARBA00022679"/>
    </source>
</evidence>
<keyword evidence="7 13" id="KW-0808">Transferase</keyword>
<keyword evidence="5 13" id="KW-0444">Lipid biosynthesis</keyword>
<evidence type="ECO:0000256" key="6">
    <source>
        <dbReference type="ARBA" id="ARBA00022556"/>
    </source>
</evidence>
<dbReference type="EMBL" id="AP021888">
    <property type="protein sequence ID" value="BBP43634.1"/>
    <property type="molecule type" value="Genomic_DNA"/>
</dbReference>
<dbReference type="NCBIfam" id="TIGR00682">
    <property type="entry name" value="lpxK"/>
    <property type="match status" value="1"/>
</dbReference>
<dbReference type="AlphaFoldDB" id="A0A6F8PNL5"/>
<keyword evidence="15" id="KW-1185">Reference proteome</keyword>
<proteinExistence type="inferred from homology"/>
<dbReference type="PANTHER" id="PTHR42724">
    <property type="entry name" value="TETRAACYLDISACCHARIDE 4'-KINASE"/>
    <property type="match status" value="1"/>
</dbReference>
<feature type="binding site" evidence="13">
    <location>
        <begin position="55"/>
        <end position="62"/>
    </location>
    <ligand>
        <name>ATP</name>
        <dbReference type="ChEBI" id="CHEBI:30616"/>
    </ligand>
</feature>
<evidence type="ECO:0000256" key="1">
    <source>
        <dbReference type="ARBA" id="ARBA00002274"/>
    </source>
</evidence>
<keyword evidence="6 13" id="KW-0441">Lipid A biosynthesis</keyword>
<dbReference type="GO" id="GO:0009245">
    <property type="term" value="P:lipid A biosynthetic process"/>
    <property type="evidence" value="ECO:0007669"/>
    <property type="project" value="UniProtKB-UniRule"/>
</dbReference>
<keyword evidence="8 13" id="KW-0547">Nucleotide-binding</keyword>
<dbReference type="GO" id="GO:0009244">
    <property type="term" value="P:lipopolysaccharide core region biosynthetic process"/>
    <property type="evidence" value="ECO:0007669"/>
    <property type="project" value="TreeGrafter"/>
</dbReference>
<organism evidence="14 15">
    <name type="scientific">Thiosulfativibrio zosterae</name>
    <dbReference type="NCBI Taxonomy" id="2675053"/>
    <lineage>
        <taxon>Bacteria</taxon>
        <taxon>Pseudomonadati</taxon>
        <taxon>Pseudomonadota</taxon>
        <taxon>Gammaproteobacteria</taxon>
        <taxon>Thiotrichales</taxon>
        <taxon>Piscirickettsiaceae</taxon>
        <taxon>Thiosulfativibrio</taxon>
    </lineage>
</organism>
<dbReference type="InterPro" id="IPR027417">
    <property type="entry name" value="P-loop_NTPase"/>
</dbReference>
<gene>
    <name evidence="13 14" type="primary">lpxK</name>
    <name evidence="14" type="ORF">THMIRHAT_13800</name>
</gene>
<dbReference type="GO" id="GO:0009029">
    <property type="term" value="F:lipid-A 4'-kinase activity"/>
    <property type="evidence" value="ECO:0007669"/>
    <property type="project" value="UniProtKB-UniRule"/>
</dbReference>
<evidence type="ECO:0000256" key="13">
    <source>
        <dbReference type="HAMAP-Rule" id="MF_00409"/>
    </source>
</evidence>
<evidence type="ECO:0000256" key="5">
    <source>
        <dbReference type="ARBA" id="ARBA00022516"/>
    </source>
</evidence>
<protein>
    <recommendedName>
        <fullName evidence="4 13">Tetraacyldisaccharide 4'-kinase</fullName>
        <ecNumber evidence="3 13">2.7.1.130</ecNumber>
    </recommendedName>
    <alternativeName>
        <fullName evidence="12 13">Lipid A 4'-kinase</fullName>
    </alternativeName>
</protein>
<dbReference type="SUPFAM" id="SSF52540">
    <property type="entry name" value="P-loop containing nucleoside triphosphate hydrolases"/>
    <property type="match status" value="1"/>
</dbReference>
<evidence type="ECO:0000256" key="9">
    <source>
        <dbReference type="ARBA" id="ARBA00022777"/>
    </source>
</evidence>
<comment type="catalytic activity">
    <reaction evidence="13">
        <text>a lipid A disaccharide + ATP = a lipid IVA + ADP + H(+)</text>
        <dbReference type="Rhea" id="RHEA:67840"/>
        <dbReference type="ChEBI" id="CHEBI:15378"/>
        <dbReference type="ChEBI" id="CHEBI:30616"/>
        <dbReference type="ChEBI" id="CHEBI:176343"/>
        <dbReference type="ChEBI" id="CHEBI:176425"/>
        <dbReference type="ChEBI" id="CHEBI:456216"/>
        <dbReference type="EC" id="2.7.1.130"/>
    </reaction>
</comment>
<evidence type="ECO:0000256" key="2">
    <source>
        <dbReference type="ARBA" id="ARBA00004870"/>
    </source>
</evidence>
<evidence type="ECO:0000256" key="4">
    <source>
        <dbReference type="ARBA" id="ARBA00016436"/>
    </source>
</evidence>
<evidence type="ECO:0000313" key="15">
    <source>
        <dbReference type="Proteomes" id="UP000501466"/>
    </source>
</evidence>
<dbReference type="Proteomes" id="UP000501466">
    <property type="component" value="Chromosome"/>
</dbReference>
<dbReference type="UniPathway" id="UPA00359">
    <property type="reaction ID" value="UER00482"/>
</dbReference>
<dbReference type="GO" id="GO:0005524">
    <property type="term" value="F:ATP binding"/>
    <property type="evidence" value="ECO:0007669"/>
    <property type="project" value="UniProtKB-UniRule"/>
</dbReference>
<keyword evidence="9 13" id="KW-0418">Kinase</keyword>
<dbReference type="InterPro" id="IPR003758">
    <property type="entry name" value="LpxK"/>
</dbReference>
<accession>A0A6F8PNL5</accession>
<dbReference type="PANTHER" id="PTHR42724:SF1">
    <property type="entry name" value="TETRAACYLDISACCHARIDE 4'-KINASE, MITOCHONDRIAL-RELATED"/>
    <property type="match status" value="1"/>
</dbReference>
<dbReference type="HAMAP" id="MF_00409">
    <property type="entry name" value="LpxK"/>
    <property type="match status" value="1"/>
</dbReference>
<evidence type="ECO:0000256" key="10">
    <source>
        <dbReference type="ARBA" id="ARBA00022840"/>
    </source>
</evidence>
<keyword evidence="11 13" id="KW-0443">Lipid metabolism</keyword>
<evidence type="ECO:0000313" key="14">
    <source>
        <dbReference type="EMBL" id="BBP43634.1"/>
    </source>
</evidence>
<keyword evidence="10 13" id="KW-0067">ATP-binding</keyword>
<name>A0A6F8PNL5_9GAMM</name>
<dbReference type="RefSeq" id="WP_173291419.1">
    <property type="nucleotide sequence ID" value="NZ_AP021888.1"/>
</dbReference>
<comment type="function">
    <text evidence="1 13">Transfers the gamma-phosphate of ATP to the 4'-position of a tetraacyldisaccharide 1-phosphate intermediate (termed DS-1-P) to form tetraacyldisaccharide 1,4'-bis-phosphate (lipid IVA).</text>
</comment>
<evidence type="ECO:0000256" key="11">
    <source>
        <dbReference type="ARBA" id="ARBA00023098"/>
    </source>
</evidence>
<evidence type="ECO:0000256" key="8">
    <source>
        <dbReference type="ARBA" id="ARBA00022741"/>
    </source>
</evidence>
<evidence type="ECO:0000256" key="12">
    <source>
        <dbReference type="ARBA" id="ARBA00029757"/>
    </source>
</evidence>
<evidence type="ECO:0000256" key="3">
    <source>
        <dbReference type="ARBA" id="ARBA00012071"/>
    </source>
</evidence>
<comment type="pathway">
    <text evidence="2 13">Glycolipid biosynthesis; lipid IV(A) biosynthesis; lipid IV(A) from (3R)-3-hydroxytetradecanoyl-[acyl-carrier-protein] and UDP-N-acetyl-alpha-D-glucosamine: step 6/6.</text>
</comment>